<accession>X1SM45</accession>
<dbReference type="InterPro" id="IPR043504">
    <property type="entry name" value="Peptidase_S1_PA_chymotrypsin"/>
</dbReference>
<proteinExistence type="predicted"/>
<sequence>ADEFFRDFFRDFAPEYYTKKKIKNLGSGVIISADGYEVKRTNVIKSGCRIINPVRLLNNSK</sequence>
<dbReference type="Gene3D" id="2.40.10.10">
    <property type="entry name" value="Trypsin-like serine proteases"/>
    <property type="match status" value="1"/>
</dbReference>
<feature type="non-terminal residue" evidence="1">
    <location>
        <position position="1"/>
    </location>
</feature>
<organism evidence="1">
    <name type="scientific">marine sediment metagenome</name>
    <dbReference type="NCBI Taxonomy" id="412755"/>
    <lineage>
        <taxon>unclassified sequences</taxon>
        <taxon>metagenomes</taxon>
        <taxon>ecological metagenomes</taxon>
    </lineage>
</organism>
<dbReference type="EMBL" id="BARW01019325">
    <property type="protein sequence ID" value="GAI93988.1"/>
    <property type="molecule type" value="Genomic_DNA"/>
</dbReference>
<comment type="caution">
    <text evidence="1">The sequence shown here is derived from an EMBL/GenBank/DDBJ whole genome shotgun (WGS) entry which is preliminary data.</text>
</comment>
<reference evidence="1" key="1">
    <citation type="journal article" date="2014" name="Front. Microbiol.">
        <title>High frequency of phylogenetically diverse reductive dehalogenase-homologous genes in deep subseafloor sedimentary metagenomes.</title>
        <authorList>
            <person name="Kawai M."/>
            <person name="Futagami T."/>
            <person name="Toyoda A."/>
            <person name="Takaki Y."/>
            <person name="Nishi S."/>
            <person name="Hori S."/>
            <person name="Arai W."/>
            <person name="Tsubouchi T."/>
            <person name="Morono Y."/>
            <person name="Uchiyama I."/>
            <person name="Ito T."/>
            <person name="Fujiyama A."/>
            <person name="Inagaki F."/>
            <person name="Takami H."/>
        </authorList>
    </citation>
    <scope>NUCLEOTIDE SEQUENCE</scope>
    <source>
        <strain evidence="1">Expedition CK06-06</strain>
    </source>
</reference>
<evidence type="ECO:0000313" key="1">
    <source>
        <dbReference type="EMBL" id="GAI93988.1"/>
    </source>
</evidence>
<name>X1SM45_9ZZZZ</name>
<protein>
    <submittedName>
        <fullName evidence="1">Uncharacterized protein</fullName>
    </submittedName>
</protein>
<gene>
    <name evidence="1" type="ORF">S12H4_32885</name>
</gene>
<dbReference type="AlphaFoldDB" id="X1SM45"/>